<evidence type="ECO:0008006" key="4">
    <source>
        <dbReference type="Google" id="ProtNLM"/>
    </source>
</evidence>
<feature type="transmembrane region" description="Helical" evidence="1">
    <location>
        <begin position="6"/>
        <end position="25"/>
    </location>
</feature>
<dbReference type="RefSeq" id="WP_191176078.1">
    <property type="nucleotide sequence ID" value="NZ_JACWMW010000002.1"/>
</dbReference>
<keyword evidence="1" id="KW-0812">Transmembrane</keyword>
<organism evidence="2 3">
    <name type="scientific">Mucilaginibacter rigui</name>
    <dbReference type="NCBI Taxonomy" id="534635"/>
    <lineage>
        <taxon>Bacteria</taxon>
        <taxon>Pseudomonadati</taxon>
        <taxon>Bacteroidota</taxon>
        <taxon>Sphingobacteriia</taxon>
        <taxon>Sphingobacteriales</taxon>
        <taxon>Sphingobacteriaceae</taxon>
        <taxon>Mucilaginibacter</taxon>
    </lineage>
</organism>
<evidence type="ECO:0000256" key="1">
    <source>
        <dbReference type="SAM" id="Phobius"/>
    </source>
</evidence>
<comment type="caution">
    <text evidence="2">The sequence shown here is derived from an EMBL/GenBank/DDBJ whole genome shotgun (WGS) entry which is preliminary data.</text>
</comment>
<reference evidence="2 3" key="1">
    <citation type="submission" date="2020-09" db="EMBL/GenBank/DDBJ databases">
        <title>Novel species of Mucilaginibacter isolated from a glacier on the Tibetan Plateau.</title>
        <authorList>
            <person name="Liu Q."/>
            <person name="Xin Y.-H."/>
        </authorList>
    </citation>
    <scope>NUCLEOTIDE SEQUENCE [LARGE SCALE GENOMIC DNA]</scope>
    <source>
        <strain evidence="2 3">CGMCC 1.13878</strain>
    </source>
</reference>
<protein>
    <recommendedName>
        <fullName evidence="4">DUF4230 domain-containing protein</fullName>
    </recommendedName>
</protein>
<name>A0ABR7X9G3_9SPHI</name>
<accession>A0ABR7X9G3</accession>
<keyword evidence="1" id="KW-0472">Membrane</keyword>
<keyword evidence="1" id="KW-1133">Transmembrane helix</keyword>
<proteinExistence type="predicted"/>
<sequence>MMKEGYFFLGALILFHFGRVAYFYYQKWQRKRAELEIADYKWETYLTLREKILSTQPVDVGIELPYDTETAFAVAQEIHTGVEVQIIVLFKTGETWVLTTRNARKDIFIPKNENFLAAVASVFTTAQYNFARMRRKYISVPEPRSIKFHIITNNDIYSADSLIQNIISETSDWQELYAKMNEALEQSEGE</sequence>
<keyword evidence="3" id="KW-1185">Reference proteome</keyword>
<evidence type="ECO:0000313" key="3">
    <source>
        <dbReference type="Proteomes" id="UP000618754"/>
    </source>
</evidence>
<evidence type="ECO:0000313" key="2">
    <source>
        <dbReference type="EMBL" id="MBD1386265.1"/>
    </source>
</evidence>
<gene>
    <name evidence="2" type="ORF">IDJ75_13345</name>
</gene>
<dbReference type="Proteomes" id="UP000618754">
    <property type="component" value="Unassembled WGS sequence"/>
</dbReference>
<dbReference type="EMBL" id="JACWMW010000002">
    <property type="protein sequence ID" value="MBD1386265.1"/>
    <property type="molecule type" value="Genomic_DNA"/>
</dbReference>